<organism evidence="3 4">
    <name type="scientific">Chlamydomonas schloesseri</name>
    <dbReference type="NCBI Taxonomy" id="2026947"/>
    <lineage>
        <taxon>Eukaryota</taxon>
        <taxon>Viridiplantae</taxon>
        <taxon>Chlorophyta</taxon>
        <taxon>core chlorophytes</taxon>
        <taxon>Chlorophyceae</taxon>
        <taxon>CS clade</taxon>
        <taxon>Chlamydomonadales</taxon>
        <taxon>Chlamydomonadaceae</taxon>
        <taxon>Chlamydomonas</taxon>
    </lineage>
</organism>
<feature type="transmembrane region" description="Helical" evidence="2">
    <location>
        <begin position="63"/>
        <end position="89"/>
    </location>
</feature>
<sequence length="276" mass="28206">MLGSAAAPVTTSTSGPAAVAAAALWVGIAGITAALAATWPLIERAKAAGGINPLLQADWRRSGVILGWAVSVLIGAATITSAACALRCYSRRGSSSSSSSINSGAVSSSSSSSSSKRWVTLWAVKAAALVALILLTTAPGLHRRTPLFFGVGGCALAGLFVITALLWAAAPGRRTPGDCCLLEGYALFLCAAWLTCGLCTAPAFALDPGWQRDGTRDATALAHVVMLFWLTGWACTAAGHWLRRAELLSAAEPVAAAPKEFAERVMAGHGMAVKAE</sequence>
<reference evidence="3" key="1">
    <citation type="journal article" date="2020" name="bioRxiv">
        <title>Comparative genomics of Chlamydomonas.</title>
        <authorList>
            <person name="Craig R.J."/>
            <person name="Hasan A.R."/>
            <person name="Ness R.W."/>
            <person name="Keightley P.D."/>
        </authorList>
    </citation>
    <scope>NUCLEOTIDE SEQUENCE</scope>
    <source>
        <strain evidence="3">CCAP 11/173</strain>
    </source>
</reference>
<dbReference type="Proteomes" id="UP000613740">
    <property type="component" value="Unassembled WGS sequence"/>
</dbReference>
<gene>
    <name evidence="3" type="ORF">HYH02_003908</name>
</gene>
<keyword evidence="4" id="KW-1185">Reference proteome</keyword>
<feature type="transmembrane region" description="Helical" evidence="2">
    <location>
        <begin position="147"/>
        <end position="170"/>
    </location>
</feature>
<evidence type="ECO:0000313" key="3">
    <source>
        <dbReference type="EMBL" id="KAG2451302.1"/>
    </source>
</evidence>
<name>A0A835WP68_9CHLO</name>
<keyword evidence="2" id="KW-0472">Membrane</keyword>
<feature type="transmembrane region" description="Helical" evidence="2">
    <location>
        <begin position="218"/>
        <end position="242"/>
    </location>
</feature>
<feature type="compositionally biased region" description="Low complexity" evidence="1">
    <location>
        <begin position="94"/>
        <end position="112"/>
    </location>
</feature>
<evidence type="ECO:0000313" key="4">
    <source>
        <dbReference type="Proteomes" id="UP000613740"/>
    </source>
</evidence>
<feature type="region of interest" description="Disordered" evidence="1">
    <location>
        <begin position="92"/>
        <end position="112"/>
    </location>
</feature>
<keyword evidence="2" id="KW-1133">Transmembrane helix</keyword>
<dbReference type="OrthoDB" id="10436932at2759"/>
<feature type="transmembrane region" description="Helical" evidence="2">
    <location>
        <begin position="20"/>
        <end position="42"/>
    </location>
</feature>
<evidence type="ECO:0000256" key="1">
    <source>
        <dbReference type="SAM" id="MobiDB-lite"/>
    </source>
</evidence>
<comment type="caution">
    <text evidence="3">The sequence shown here is derived from an EMBL/GenBank/DDBJ whole genome shotgun (WGS) entry which is preliminary data.</text>
</comment>
<proteinExistence type="predicted"/>
<evidence type="ECO:0000256" key="2">
    <source>
        <dbReference type="SAM" id="Phobius"/>
    </source>
</evidence>
<dbReference type="AlphaFoldDB" id="A0A835WP68"/>
<feature type="transmembrane region" description="Helical" evidence="2">
    <location>
        <begin position="118"/>
        <end position="135"/>
    </location>
</feature>
<accession>A0A835WP68</accession>
<keyword evidence="2" id="KW-0812">Transmembrane</keyword>
<feature type="transmembrane region" description="Helical" evidence="2">
    <location>
        <begin position="185"/>
        <end position="206"/>
    </location>
</feature>
<dbReference type="EMBL" id="JAEHOD010000008">
    <property type="protein sequence ID" value="KAG2451302.1"/>
    <property type="molecule type" value="Genomic_DNA"/>
</dbReference>
<protein>
    <submittedName>
        <fullName evidence="3">Uncharacterized protein</fullName>
    </submittedName>
</protein>